<sequence>MLRRRWRSHRPGGGDRATVEELCRLAPEKGASLRAAKPATEDIVPVANEACARLYTSNFEEWRKLVAVAQDNSRALPCSWRRYILDANGRPSVRSFLRHGS</sequence>
<accession>A0A4U6T963</accession>
<dbReference type="AlphaFoldDB" id="A0A4U6T963"/>
<name>A0A4U6T963_SETVI</name>
<evidence type="ECO:0000313" key="1">
    <source>
        <dbReference type="EMBL" id="TKV97314.1"/>
    </source>
</evidence>
<gene>
    <name evidence="1" type="ORF">SEVIR_9G485900v2</name>
</gene>
<reference evidence="1" key="1">
    <citation type="submission" date="2019-03" db="EMBL/GenBank/DDBJ databases">
        <title>WGS assembly of Setaria viridis.</title>
        <authorList>
            <person name="Huang P."/>
            <person name="Jenkins J."/>
            <person name="Grimwood J."/>
            <person name="Barry K."/>
            <person name="Healey A."/>
            <person name="Mamidi S."/>
            <person name="Sreedasyam A."/>
            <person name="Shu S."/>
            <person name="Feldman M."/>
            <person name="Wu J."/>
            <person name="Yu Y."/>
            <person name="Chen C."/>
            <person name="Johnson J."/>
            <person name="Rokhsar D."/>
            <person name="Baxter I."/>
            <person name="Schmutz J."/>
            <person name="Brutnell T."/>
            <person name="Kellogg E."/>
        </authorList>
    </citation>
    <scope>NUCLEOTIDE SEQUENCE [LARGE SCALE GENOMIC DNA]</scope>
</reference>
<dbReference type="Proteomes" id="UP000298652">
    <property type="component" value="Chromosome 9"/>
</dbReference>
<protein>
    <submittedName>
        <fullName evidence="1">Uncharacterized protein</fullName>
    </submittedName>
</protein>
<dbReference type="EMBL" id="CM016560">
    <property type="protein sequence ID" value="TKV97314.1"/>
    <property type="molecule type" value="Genomic_DNA"/>
</dbReference>
<evidence type="ECO:0000313" key="2">
    <source>
        <dbReference type="Proteomes" id="UP000298652"/>
    </source>
</evidence>
<proteinExistence type="predicted"/>
<keyword evidence="2" id="KW-1185">Reference proteome</keyword>
<dbReference type="Gramene" id="TKV97314">
    <property type="protein sequence ID" value="TKV97314"/>
    <property type="gene ID" value="SEVIR_9G485900v2"/>
</dbReference>
<organism evidence="1 2">
    <name type="scientific">Setaria viridis</name>
    <name type="common">Green bristlegrass</name>
    <name type="synonym">Setaria italica subsp. viridis</name>
    <dbReference type="NCBI Taxonomy" id="4556"/>
    <lineage>
        <taxon>Eukaryota</taxon>
        <taxon>Viridiplantae</taxon>
        <taxon>Streptophyta</taxon>
        <taxon>Embryophyta</taxon>
        <taxon>Tracheophyta</taxon>
        <taxon>Spermatophyta</taxon>
        <taxon>Magnoliopsida</taxon>
        <taxon>Liliopsida</taxon>
        <taxon>Poales</taxon>
        <taxon>Poaceae</taxon>
        <taxon>PACMAD clade</taxon>
        <taxon>Panicoideae</taxon>
        <taxon>Panicodae</taxon>
        <taxon>Paniceae</taxon>
        <taxon>Cenchrinae</taxon>
        <taxon>Setaria</taxon>
    </lineage>
</organism>